<comment type="similarity">
    <text evidence="1">Belongs to the short-chain dehydrogenases/reductases (SDR) family.</text>
</comment>
<evidence type="ECO:0000313" key="4">
    <source>
        <dbReference type="EMBL" id="TMM64149.1"/>
    </source>
</evidence>
<comment type="caution">
    <text evidence="4">The sequence shown here is derived from an EMBL/GenBank/DDBJ whole genome shotgun (WGS) entry which is preliminary data.</text>
</comment>
<evidence type="ECO:0000256" key="2">
    <source>
        <dbReference type="ARBA" id="ARBA00023002"/>
    </source>
</evidence>
<evidence type="ECO:0000313" key="5">
    <source>
        <dbReference type="Proteomes" id="UP000310095"/>
    </source>
</evidence>
<dbReference type="SMART" id="SM00822">
    <property type="entry name" value="PKS_KR"/>
    <property type="match status" value="1"/>
</dbReference>
<gene>
    <name evidence="4" type="ORF">FEF10_13000</name>
</gene>
<dbReference type="SUPFAM" id="SSF51735">
    <property type="entry name" value="NAD(P)-binding Rossmann-fold domains"/>
    <property type="match status" value="1"/>
</dbReference>
<organism evidence="4 5">
    <name type="scientific">Pseudomonas protegens</name>
    <dbReference type="NCBI Taxonomy" id="380021"/>
    <lineage>
        <taxon>Bacteria</taxon>
        <taxon>Pseudomonadati</taxon>
        <taxon>Pseudomonadota</taxon>
        <taxon>Gammaproteobacteria</taxon>
        <taxon>Pseudomonadales</taxon>
        <taxon>Pseudomonadaceae</taxon>
        <taxon>Pseudomonas</taxon>
    </lineage>
</organism>
<dbReference type="PANTHER" id="PTHR43477">
    <property type="entry name" value="DIHYDROANTICAPSIN 7-DEHYDROGENASE"/>
    <property type="match status" value="1"/>
</dbReference>
<dbReference type="PRINTS" id="PR00080">
    <property type="entry name" value="SDRFAMILY"/>
</dbReference>
<dbReference type="InterPro" id="IPR036291">
    <property type="entry name" value="NAD(P)-bd_dom_sf"/>
</dbReference>
<name>A0ABY2VH94_9PSED</name>
<evidence type="ECO:0000259" key="3">
    <source>
        <dbReference type="SMART" id="SM00822"/>
    </source>
</evidence>
<protein>
    <submittedName>
        <fullName evidence="4">SDR family oxidoreductase</fullName>
    </submittedName>
</protein>
<keyword evidence="2" id="KW-0560">Oxidoreductase</keyword>
<dbReference type="PANTHER" id="PTHR43477:SF1">
    <property type="entry name" value="DIHYDROANTICAPSIN 7-DEHYDROGENASE"/>
    <property type="match status" value="1"/>
</dbReference>
<feature type="domain" description="Ketoreductase" evidence="3">
    <location>
        <begin position="34"/>
        <end position="211"/>
    </location>
</feature>
<dbReference type="InterPro" id="IPR051122">
    <property type="entry name" value="SDR_DHRS6-like"/>
</dbReference>
<proteinExistence type="inferred from homology"/>
<dbReference type="InterPro" id="IPR002347">
    <property type="entry name" value="SDR_fam"/>
</dbReference>
<sequence>MRLGGVPPNGRTYSSEGSTVNADNSFNPFSLKGKRVLVTGASSGLGQAIALSFARMGAEVIATARDRERLTKTFEELQSISDLPHQMILADLTIAEERNAVVAALGSEIHGLVHSAGISRLCPTRMMTDTHLQEVHAINFEAPMLLTQGVLKRNLVADDGSILFLSSIAAHIGVAGVGAYSASKAALIAASRCLAMELVKRRIRVNCLSPSLVETPILAETAKVTSLDQLLEDYPLGFGRPDDIANAAIFMISGASRWITGTTLVMDGGLTIS</sequence>
<dbReference type="Gene3D" id="3.40.50.720">
    <property type="entry name" value="NAD(P)-binding Rossmann-like Domain"/>
    <property type="match status" value="1"/>
</dbReference>
<evidence type="ECO:0000256" key="1">
    <source>
        <dbReference type="ARBA" id="ARBA00006484"/>
    </source>
</evidence>
<dbReference type="Pfam" id="PF13561">
    <property type="entry name" value="adh_short_C2"/>
    <property type="match status" value="1"/>
</dbReference>
<dbReference type="PRINTS" id="PR00081">
    <property type="entry name" value="GDHRDH"/>
</dbReference>
<dbReference type="CDD" id="cd05233">
    <property type="entry name" value="SDR_c"/>
    <property type="match status" value="1"/>
</dbReference>
<accession>A0ABY2VH94</accession>
<reference evidence="4 5" key="1">
    <citation type="submission" date="2019-05" db="EMBL/GenBank/DDBJ databases">
        <title>Identification and Biocontrol Activity Analysis of Biocontrol Strain PF-1 Based on Genome-wide Data.</title>
        <authorList>
            <person name="Qi J."/>
        </authorList>
    </citation>
    <scope>NUCLEOTIDE SEQUENCE [LARGE SCALE GENOMIC DNA]</scope>
    <source>
        <strain evidence="4 5">PF-1</strain>
    </source>
</reference>
<keyword evidence="5" id="KW-1185">Reference proteome</keyword>
<dbReference type="EMBL" id="VAVY01000002">
    <property type="protein sequence ID" value="TMM64149.1"/>
    <property type="molecule type" value="Genomic_DNA"/>
</dbReference>
<dbReference type="InterPro" id="IPR057326">
    <property type="entry name" value="KR_dom"/>
</dbReference>
<dbReference type="Proteomes" id="UP000310095">
    <property type="component" value="Unassembled WGS sequence"/>
</dbReference>